<feature type="compositionally biased region" description="Pro residues" evidence="1">
    <location>
        <begin position="52"/>
        <end position="67"/>
    </location>
</feature>
<dbReference type="Proteomes" id="UP001519363">
    <property type="component" value="Unassembled WGS sequence"/>
</dbReference>
<sequence length="329" mass="35755">MTTRPASPPARPHPGQAAPGTSPAQSTGEAPRQPSAPLACTRAWHRQARPPSGHPRPVPGAPGPARPVPYGNQALTPDAGSRCQHPARTARPGSRTPRHGLAAGARQPGADQAAPPWRGLPGTTFPDVGAHIRKRQPRNRGRQSTGSRPRRTTRTRARKHHRRLCPLRLRRSFPTGLPAAAGQWSPWPAIRLATRAMPLAGSCGQDVRGSATRASVSRPLLRHVPGWHHEAVADHPAVASCFLLPPEPFVGRRAPVLDRPPRIPTTVDRRCRRLPFRRTPGGQARGPGAGCSCPELLARKDWVIKRTRLPWWHEFAATVFHRRRAHGGG</sequence>
<evidence type="ECO:0000313" key="3">
    <source>
        <dbReference type="Proteomes" id="UP001519363"/>
    </source>
</evidence>
<reference evidence="2 3" key="1">
    <citation type="submission" date="2021-03" db="EMBL/GenBank/DDBJ databases">
        <title>Sequencing the genomes of 1000 actinobacteria strains.</title>
        <authorList>
            <person name="Klenk H.-P."/>
        </authorList>
    </citation>
    <scope>NUCLEOTIDE SEQUENCE [LARGE SCALE GENOMIC DNA]</scope>
    <source>
        <strain evidence="2 3">DSM 44580</strain>
    </source>
</reference>
<feature type="compositionally biased region" description="Basic residues" evidence="1">
    <location>
        <begin position="131"/>
        <end position="141"/>
    </location>
</feature>
<proteinExistence type="predicted"/>
<gene>
    <name evidence="2" type="ORF">JOF53_006865</name>
</gene>
<evidence type="ECO:0000256" key="1">
    <source>
        <dbReference type="SAM" id="MobiDB-lite"/>
    </source>
</evidence>
<dbReference type="EMBL" id="JAGIOO010000001">
    <property type="protein sequence ID" value="MBP2477993.1"/>
    <property type="molecule type" value="Genomic_DNA"/>
</dbReference>
<evidence type="ECO:0000313" key="2">
    <source>
        <dbReference type="EMBL" id="MBP2477993.1"/>
    </source>
</evidence>
<keyword evidence="3" id="KW-1185">Reference proteome</keyword>
<accession>A0ABS5AN46</accession>
<comment type="caution">
    <text evidence="2">The sequence shown here is derived from an EMBL/GenBank/DDBJ whole genome shotgun (WGS) entry which is preliminary data.</text>
</comment>
<name>A0ABS5AN46_9PSEU</name>
<feature type="compositionally biased region" description="Pro residues" evidence="1">
    <location>
        <begin position="1"/>
        <end position="12"/>
    </location>
</feature>
<organism evidence="2 3">
    <name type="scientific">Crossiella equi</name>
    <dbReference type="NCBI Taxonomy" id="130796"/>
    <lineage>
        <taxon>Bacteria</taxon>
        <taxon>Bacillati</taxon>
        <taxon>Actinomycetota</taxon>
        <taxon>Actinomycetes</taxon>
        <taxon>Pseudonocardiales</taxon>
        <taxon>Pseudonocardiaceae</taxon>
        <taxon>Crossiella</taxon>
    </lineage>
</organism>
<protein>
    <submittedName>
        <fullName evidence="2">Uncharacterized protein</fullName>
    </submittedName>
</protein>
<feature type="compositionally biased region" description="Basic residues" evidence="1">
    <location>
        <begin position="148"/>
        <end position="160"/>
    </location>
</feature>
<feature type="region of interest" description="Disordered" evidence="1">
    <location>
        <begin position="1"/>
        <end position="160"/>
    </location>
</feature>